<gene>
    <name evidence="1" type="ORF">WJX84_011732</name>
</gene>
<proteinExistence type="predicted"/>
<name>A0AAW1RKA6_9CHLO</name>
<organism evidence="1 2">
    <name type="scientific">Apatococcus fuscideae</name>
    <dbReference type="NCBI Taxonomy" id="2026836"/>
    <lineage>
        <taxon>Eukaryota</taxon>
        <taxon>Viridiplantae</taxon>
        <taxon>Chlorophyta</taxon>
        <taxon>core chlorophytes</taxon>
        <taxon>Trebouxiophyceae</taxon>
        <taxon>Chlorellales</taxon>
        <taxon>Chlorellaceae</taxon>
        <taxon>Apatococcus</taxon>
    </lineage>
</organism>
<comment type="caution">
    <text evidence="1">The sequence shown here is derived from an EMBL/GenBank/DDBJ whole genome shotgun (WGS) entry which is preliminary data.</text>
</comment>
<evidence type="ECO:0000313" key="1">
    <source>
        <dbReference type="EMBL" id="KAK9834113.1"/>
    </source>
</evidence>
<dbReference type="Proteomes" id="UP001485043">
    <property type="component" value="Unassembled WGS sequence"/>
</dbReference>
<sequence length="93" mass="9798">MQVSAVVSLGGDTISLILTRPIGSSRGVSVIASVAGTPEDCLKRRRWLPLQELATSNPSCGHGFLVNGLSPQPCPELVQYMMMRSACPIASVS</sequence>
<dbReference type="AlphaFoldDB" id="A0AAW1RKA6"/>
<dbReference type="EMBL" id="JALJOV010002131">
    <property type="protein sequence ID" value="KAK9834113.1"/>
    <property type="molecule type" value="Genomic_DNA"/>
</dbReference>
<evidence type="ECO:0000313" key="2">
    <source>
        <dbReference type="Proteomes" id="UP001485043"/>
    </source>
</evidence>
<protein>
    <submittedName>
        <fullName evidence="1">Uncharacterized protein</fullName>
    </submittedName>
</protein>
<accession>A0AAW1RKA6</accession>
<reference evidence="1 2" key="1">
    <citation type="journal article" date="2024" name="Nat. Commun.">
        <title>Phylogenomics reveals the evolutionary origins of lichenization in chlorophyte algae.</title>
        <authorList>
            <person name="Puginier C."/>
            <person name="Libourel C."/>
            <person name="Otte J."/>
            <person name="Skaloud P."/>
            <person name="Haon M."/>
            <person name="Grisel S."/>
            <person name="Petersen M."/>
            <person name="Berrin J.G."/>
            <person name="Delaux P.M."/>
            <person name="Dal Grande F."/>
            <person name="Keller J."/>
        </authorList>
    </citation>
    <scope>NUCLEOTIDE SEQUENCE [LARGE SCALE GENOMIC DNA]</scope>
    <source>
        <strain evidence="1 2">SAG 2523</strain>
    </source>
</reference>
<keyword evidence="2" id="KW-1185">Reference proteome</keyword>